<feature type="compositionally biased region" description="Polar residues" evidence="1">
    <location>
        <begin position="150"/>
        <end position="160"/>
    </location>
</feature>
<feature type="region of interest" description="Disordered" evidence="1">
    <location>
        <begin position="421"/>
        <end position="507"/>
    </location>
</feature>
<feature type="compositionally biased region" description="Basic residues" evidence="1">
    <location>
        <begin position="495"/>
        <end position="507"/>
    </location>
</feature>
<name>A0A8H7VHP3_9FUNG</name>
<dbReference type="Proteomes" id="UP000646827">
    <property type="component" value="Unassembled WGS sequence"/>
</dbReference>
<dbReference type="AlphaFoldDB" id="A0A8H7VHP3"/>
<feature type="region of interest" description="Disordered" evidence="1">
    <location>
        <begin position="1"/>
        <end position="94"/>
    </location>
</feature>
<comment type="caution">
    <text evidence="2">The sequence shown here is derived from an EMBL/GenBank/DDBJ whole genome shotgun (WGS) entry which is preliminary data.</text>
</comment>
<evidence type="ECO:0000256" key="1">
    <source>
        <dbReference type="SAM" id="MobiDB-lite"/>
    </source>
</evidence>
<feature type="compositionally biased region" description="Low complexity" evidence="1">
    <location>
        <begin position="461"/>
        <end position="490"/>
    </location>
</feature>
<feature type="region of interest" description="Disordered" evidence="1">
    <location>
        <begin position="133"/>
        <end position="231"/>
    </location>
</feature>
<gene>
    <name evidence="2" type="ORF">INT45_008998</name>
</gene>
<feature type="compositionally biased region" description="Polar residues" evidence="1">
    <location>
        <begin position="544"/>
        <end position="557"/>
    </location>
</feature>
<dbReference type="EMBL" id="JAEPRB010000063">
    <property type="protein sequence ID" value="KAG2223341.1"/>
    <property type="molecule type" value="Genomic_DNA"/>
</dbReference>
<evidence type="ECO:0000313" key="3">
    <source>
        <dbReference type="Proteomes" id="UP000646827"/>
    </source>
</evidence>
<reference evidence="2 3" key="1">
    <citation type="submission" date="2020-12" db="EMBL/GenBank/DDBJ databases">
        <title>Metabolic potential, ecology and presence of endohyphal bacteria is reflected in genomic diversity of Mucoromycotina.</title>
        <authorList>
            <person name="Muszewska A."/>
            <person name="Okrasinska A."/>
            <person name="Steczkiewicz K."/>
            <person name="Drgas O."/>
            <person name="Orlowska M."/>
            <person name="Perlinska-Lenart U."/>
            <person name="Aleksandrzak-Piekarczyk T."/>
            <person name="Szatraj K."/>
            <person name="Zielenkiewicz U."/>
            <person name="Pilsyk S."/>
            <person name="Malc E."/>
            <person name="Mieczkowski P."/>
            <person name="Kruszewska J.S."/>
            <person name="Biernat P."/>
            <person name="Pawlowska J."/>
        </authorList>
    </citation>
    <scope>NUCLEOTIDE SEQUENCE [LARGE SCALE GENOMIC DNA]</scope>
    <source>
        <strain evidence="2 3">CBS 142.35</strain>
    </source>
</reference>
<feature type="region of interest" description="Disordered" evidence="1">
    <location>
        <begin position="538"/>
        <end position="557"/>
    </location>
</feature>
<protein>
    <submittedName>
        <fullName evidence="2">Uncharacterized protein</fullName>
    </submittedName>
</protein>
<organism evidence="2 3">
    <name type="scientific">Circinella minor</name>
    <dbReference type="NCBI Taxonomy" id="1195481"/>
    <lineage>
        <taxon>Eukaryota</taxon>
        <taxon>Fungi</taxon>
        <taxon>Fungi incertae sedis</taxon>
        <taxon>Mucoromycota</taxon>
        <taxon>Mucoromycotina</taxon>
        <taxon>Mucoromycetes</taxon>
        <taxon>Mucorales</taxon>
        <taxon>Lichtheimiaceae</taxon>
        <taxon>Circinella</taxon>
    </lineage>
</organism>
<feature type="compositionally biased region" description="Polar residues" evidence="1">
    <location>
        <begin position="13"/>
        <end position="30"/>
    </location>
</feature>
<feature type="region of interest" description="Disordered" evidence="1">
    <location>
        <begin position="248"/>
        <end position="279"/>
    </location>
</feature>
<accession>A0A8H7VHP3</accession>
<sequence>MDTPPPESKELSFFTNSPQPFPSSSTPCLPSNNTINNNKNCSSSGLSNIKKDRTSNSNEIKKQRRRHTIISRPVDNTLENNKGDDYNDNDDHEEESFDRISGILSNLIQEANNAVNGIEQEREVLWSNKNKHRYSSASMSTPSDLPPRPTSSLSTCSIRQASRLPRPRKTSTSLHERNDSNSSHASSIESSTSSLTNSSAPFSPNQQQQSPQQTICSPTTTETSFCSEKSPLLSPSSSLISRYHHRSNNHSLSSARPLSCPTFALPPTRENNNKKKKRTSLLLESFKRLDSSMALVDSLSKDLAEQREKEDEENTTRRAFNALFLVPILHIPHALVSILFDQSNNSVASSSSSTTTTTTIAVPSITGIVAWACLFALGNLMVDHVATTTTNSTRVMMTMNNNNDDQDALKIKTTLPNNTTTTFRRLSLPGSYDFAGRNPLPYDSQQEPTNAEEDGNNNKISPPSSGPSPIGTSTSSITATTTTTTTTTTAVVARHASRKRRTARRSVYRVKPRLQIGNRQHQQTAQNATTCSKNGWLFNHKNQESSGIPLQTRRNSV</sequence>
<proteinExistence type="predicted"/>
<feature type="compositionally biased region" description="Low complexity" evidence="1">
    <location>
        <begin position="180"/>
        <end position="221"/>
    </location>
</feature>
<feature type="compositionally biased region" description="Low complexity" evidence="1">
    <location>
        <begin position="31"/>
        <end position="44"/>
    </location>
</feature>
<evidence type="ECO:0000313" key="2">
    <source>
        <dbReference type="EMBL" id="KAG2223341.1"/>
    </source>
</evidence>
<dbReference type="OrthoDB" id="2287922at2759"/>
<keyword evidence="3" id="KW-1185">Reference proteome</keyword>